<dbReference type="InterPro" id="IPR033932">
    <property type="entry name" value="YtcJ-like"/>
</dbReference>
<proteinExistence type="predicted"/>
<dbReference type="Gene3D" id="2.30.40.10">
    <property type="entry name" value="Urease, subunit C, domain 1"/>
    <property type="match status" value="1"/>
</dbReference>
<dbReference type="InterPro" id="IPR032466">
    <property type="entry name" value="Metal_Hydrolase"/>
</dbReference>
<name>A0A173TG01_9FIRM</name>
<protein>
    <submittedName>
        <fullName evidence="2">N-substituted formamide deformylase</fullName>
        <ecNumber evidence="2">3.5.1.91</ecNumber>
    </submittedName>
</protein>
<dbReference type="InterPro" id="IPR013108">
    <property type="entry name" value="Amidohydro_3"/>
</dbReference>
<dbReference type="Gene3D" id="3.10.310.70">
    <property type="match status" value="1"/>
</dbReference>
<evidence type="ECO:0000313" key="3">
    <source>
        <dbReference type="Proteomes" id="UP000095727"/>
    </source>
</evidence>
<dbReference type="RefSeq" id="WP_055157247.1">
    <property type="nucleotide sequence ID" value="NZ_CYXR01000015.1"/>
</dbReference>
<evidence type="ECO:0000259" key="1">
    <source>
        <dbReference type="Pfam" id="PF07969"/>
    </source>
</evidence>
<dbReference type="PANTHER" id="PTHR22642">
    <property type="entry name" value="IMIDAZOLONEPROPIONASE"/>
    <property type="match status" value="1"/>
</dbReference>
<accession>A0A173TG01</accession>
<dbReference type="Gene3D" id="3.20.20.140">
    <property type="entry name" value="Metal-dependent hydrolases"/>
    <property type="match status" value="1"/>
</dbReference>
<feature type="domain" description="Amidohydrolase 3" evidence="1">
    <location>
        <begin position="48"/>
        <end position="530"/>
    </location>
</feature>
<dbReference type="InterPro" id="IPR011059">
    <property type="entry name" value="Metal-dep_hydrolase_composite"/>
</dbReference>
<gene>
    <name evidence="2" type="primary">nfdA</name>
    <name evidence="2" type="ORF">ERS852574_02117</name>
</gene>
<organism evidence="2 3">
    <name type="scientific">Coprococcus comes</name>
    <dbReference type="NCBI Taxonomy" id="410072"/>
    <lineage>
        <taxon>Bacteria</taxon>
        <taxon>Bacillati</taxon>
        <taxon>Bacillota</taxon>
        <taxon>Clostridia</taxon>
        <taxon>Lachnospirales</taxon>
        <taxon>Lachnospiraceae</taxon>
        <taxon>Coprococcus</taxon>
    </lineage>
</organism>
<dbReference type="Proteomes" id="UP000095727">
    <property type="component" value="Unassembled WGS sequence"/>
</dbReference>
<dbReference type="PANTHER" id="PTHR22642:SF2">
    <property type="entry name" value="PROTEIN LONG AFTER FAR-RED 3"/>
    <property type="match status" value="1"/>
</dbReference>
<sequence>MDTIFFNGCIRTLDNSEKVAEAVGIENGRIVFVGTDKEAEAFSSKKRIDLKGRLMLPGFVDTHMHMLHYAFVERSVKLFDCTSVEEMLAAAKKRLEESKGQKLTWLYCRGWNEEHFDKPRYPHKDELDALSTEIPIIMVRVCGHVAVCNSCGLELLKKIPEFPEIEKEVDLDTGLLKENAVQFYSSVLEAPSQEEVEGYIRYSAKKLNECGFTGVQSDDLASLPGKNWRRIMASYKALDARGELSIRHYEQCLFERAEDAKAFIEEGYRTGQRGDHFTVGPMKLIQDGSLGARTAAMNEPYEDSPENTGIITFSQDELDDLFAFFDRHQMQAAVHCIGDRAMDMVIEAAAKSPYRKDNKKGRHGIVHCQITNPRILQGMKDQDLLAYIQPVFIDLDMNTVEPAIGAQRMDKVYAWKSMLDMGIHTSGGSDAPVVSFDAMENIYFAVTRKNISGQPQEGWIPSEKISVDEAVKLFTKNAAYASYTEDENGTIEVGKNADFVVLEKNIYEIDPDEIKATKVDMTVLGGEIVYEREVEE</sequence>
<dbReference type="SUPFAM" id="SSF51556">
    <property type="entry name" value="Metallo-dependent hydrolases"/>
    <property type="match status" value="1"/>
</dbReference>
<reference evidence="2 3" key="1">
    <citation type="submission" date="2015-09" db="EMBL/GenBank/DDBJ databases">
        <authorList>
            <consortium name="Pathogen Informatics"/>
        </authorList>
    </citation>
    <scope>NUCLEOTIDE SEQUENCE [LARGE SCALE GENOMIC DNA]</scope>
    <source>
        <strain evidence="2 3">2789STDY5834962</strain>
    </source>
</reference>
<dbReference type="Pfam" id="PF07969">
    <property type="entry name" value="Amidohydro_3"/>
    <property type="match status" value="1"/>
</dbReference>
<dbReference type="GO" id="GO:0016810">
    <property type="term" value="F:hydrolase activity, acting on carbon-nitrogen (but not peptide) bonds"/>
    <property type="evidence" value="ECO:0007669"/>
    <property type="project" value="InterPro"/>
</dbReference>
<evidence type="ECO:0000313" key="2">
    <source>
        <dbReference type="EMBL" id="CUN01029.1"/>
    </source>
</evidence>
<dbReference type="AlphaFoldDB" id="A0A173TG01"/>
<dbReference type="EC" id="3.5.1.91" evidence="2"/>
<dbReference type="EMBL" id="CYXR01000015">
    <property type="protein sequence ID" value="CUN01029.1"/>
    <property type="molecule type" value="Genomic_DNA"/>
</dbReference>
<dbReference type="SUPFAM" id="SSF51338">
    <property type="entry name" value="Composite domain of metallo-dependent hydrolases"/>
    <property type="match status" value="1"/>
</dbReference>
<dbReference type="CDD" id="cd01300">
    <property type="entry name" value="YtcJ_like"/>
    <property type="match status" value="1"/>
</dbReference>
<keyword evidence="2" id="KW-0378">Hydrolase</keyword>